<evidence type="ECO:0000256" key="11">
    <source>
        <dbReference type="SAM" id="MobiDB-lite"/>
    </source>
</evidence>
<dbReference type="InterPro" id="IPR000232">
    <property type="entry name" value="HSF_DNA-bd"/>
</dbReference>
<evidence type="ECO:0000313" key="14">
    <source>
        <dbReference type="Proteomes" id="UP000245207"/>
    </source>
</evidence>
<dbReference type="Gene3D" id="1.10.10.10">
    <property type="entry name" value="Winged helix-like DNA-binding domain superfamily/Winged helix DNA-binding domain"/>
    <property type="match status" value="1"/>
</dbReference>
<protein>
    <submittedName>
        <fullName evidence="13">Heat shock factor (HSF)-type, DNA-binding</fullName>
    </submittedName>
</protein>
<dbReference type="GO" id="GO:0000978">
    <property type="term" value="F:RNA polymerase II cis-regulatory region sequence-specific DNA binding"/>
    <property type="evidence" value="ECO:0007669"/>
    <property type="project" value="TreeGrafter"/>
</dbReference>
<evidence type="ECO:0000256" key="7">
    <source>
        <dbReference type="ARBA" id="ARBA00023163"/>
    </source>
</evidence>
<dbReference type="Proteomes" id="UP000245207">
    <property type="component" value="Unassembled WGS sequence"/>
</dbReference>
<dbReference type="FunFam" id="1.10.10.10:FF:000037">
    <property type="entry name" value="Heat stress transcription factor B-4"/>
    <property type="match status" value="1"/>
</dbReference>
<dbReference type="GO" id="GO:0005634">
    <property type="term" value="C:nucleus"/>
    <property type="evidence" value="ECO:0007669"/>
    <property type="project" value="UniProtKB-SubCell"/>
</dbReference>
<comment type="subunit">
    <text evidence="2">Homotrimer.</text>
</comment>
<proteinExistence type="inferred from homology"/>
<evidence type="ECO:0000256" key="10">
    <source>
        <dbReference type="SAM" id="Coils"/>
    </source>
</evidence>
<evidence type="ECO:0000313" key="13">
    <source>
        <dbReference type="EMBL" id="PWA72266.1"/>
    </source>
</evidence>
<name>A0A2U1NFN5_ARTAN</name>
<dbReference type="SMART" id="SM00415">
    <property type="entry name" value="HSF"/>
    <property type="match status" value="1"/>
</dbReference>
<keyword evidence="6 13" id="KW-0238">DNA-binding</keyword>
<evidence type="ECO:0000256" key="1">
    <source>
        <dbReference type="ARBA" id="ARBA00004123"/>
    </source>
</evidence>
<dbReference type="GO" id="GO:0003700">
    <property type="term" value="F:DNA-binding transcription factor activity"/>
    <property type="evidence" value="ECO:0007669"/>
    <property type="project" value="InterPro"/>
</dbReference>
<dbReference type="OrthoDB" id="60033at2759"/>
<dbReference type="SUPFAM" id="SSF46785">
    <property type="entry name" value="Winged helix' DNA-binding domain"/>
    <property type="match status" value="1"/>
</dbReference>
<evidence type="ECO:0000256" key="6">
    <source>
        <dbReference type="ARBA" id="ARBA00023125"/>
    </source>
</evidence>
<dbReference type="EMBL" id="PKPP01002927">
    <property type="protein sequence ID" value="PWA72266.1"/>
    <property type="molecule type" value="Genomic_DNA"/>
</dbReference>
<dbReference type="InterPro" id="IPR036390">
    <property type="entry name" value="WH_DNA-bd_sf"/>
</dbReference>
<evidence type="ECO:0000256" key="4">
    <source>
        <dbReference type="ARBA" id="ARBA00023015"/>
    </source>
</evidence>
<keyword evidence="4" id="KW-0805">Transcription regulation</keyword>
<comment type="caution">
    <text evidence="13">The sequence shown here is derived from an EMBL/GenBank/DDBJ whole genome shotgun (WGS) entry which is preliminary data.</text>
</comment>
<feature type="region of interest" description="Disordered" evidence="11">
    <location>
        <begin position="1"/>
        <end position="20"/>
    </location>
</feature>
<reference evidence="13 14" key="1">
    <citation type="journal article" date="2018" name="Mol. Plant">
        <title>The genome of Artemisia annua provides insight into the evolution of Asteraceae family and artemisinin biosynthesis.</title>
        <authorList>
            <person name="Shen Q."/>
            <person name="Zhang L."/>
            <person name="Liao Z."/>
            <person name="Wang S."/>
            <person name="Yan T."/>
            <person name="Shi P."/>
            <person name="Liu M."/>
            <person name="Fu X."/>
            <person name="Pan Q."/>
            <person name="Wang Y."/>
            <person name="Lv Z."/>
            <person name="Lu X."/>
            <person name="Zhang F."/>
            <person name="Jiang W."/>
            <person name="Ma Y."/>
            <person name="Chen M."/>
            <person name="Hao X."/>
            <person name="Li L."/>
            <person name="Tang Y."/>
            <person name="Lv G."/>
            <person name="Zhou Y."/>
            <person name="Sun X."/>
            <person name="Brodelius P.E."/>
            <person name="Rose J.K.C."/>
            <person name="Tang K."/>
        </authorList>
    </citation>
    <scope>NUCLEOTIDE SEQUENCE [LARGE SCALE GENOMIC DNA]</scope>
    <source>
        <strain evidence="14">cv. Huhao1</strain>
        <tissue evidence="13">Leaf</tissue>
    </source>
</reference>
<evidence type="ECO:0000256" key="3">
    <source>
        <dbReference type="ARBA" id="ARBA00022553"/>
    </source>
</evidence>
<evidence type="ECO:0000256" key="8">
    <source>
        <dbReference type="ARBA" id="ARBA00023242"/>
    </source>
</evidence>
<feature type="domain" description="HSF-type DNA-binding" evidence="12">
    <location>
        <begin position="20"/>
        <end position="113"/>
    </location>
</feature>
<dbReference type="InterPro" id="IPR036388">
    <property type="entry name" value="WH-like_DNA-bd_sf"/>
</dbReference>
<dbReference type="GO" id="GO:0034605">
    <property type="term" value="P:cellular response to heat"/>
    <property type="evidence" value="ECO:0007669"/>
    <property type="project" value="TreeGrafter"/>
</dbReference>
<evidence type="ECO:0000256" key="9">
    <source>
        <dbReference type="RuleBase" id="RU004020"/>
    </source>
</evidence>
<evidence type="ECO:0000256" key="5">
    <source>
        <dbReference type="ARBA" id="ARBA00023016"/>
    </source>
</evidence>
<evidence type="ECO:0000259" key="12">
    <source>
        <dbReference type="SMART" id="SM00415"/>
    </source>
</evidence>
<sequence>MEPNDAPTAPAPVPMSRSNAPQPFLVKTYDMVDDPSTDNVVSWSSTNKSFIVHDLPKFEENLLSKYFKHNRFNSFVRQLNKYGFRKVNPDRWEYANEGFLRGQKHLLETIVSQRKPTSGHTQQTQLKTSSVGACVEVGKFGLEEEVERLKRDKNVLMQELVRLRQQQQTTDKQMQLMAQRLQSMEQTQQQMMSFLAKAVNNPSFLSHFVQHKNETTKLIKEGCKKRRLKQNGVVSIGHNESPHSQIVKYQPMITLGNSSPALETFSEGSGPGVTVQGQLFLPEVTGDQFPPLEANSDVVATSPLADGQEFSYIPDDVDMVSNDPFIGPNMVPSDIEVVATSPLADGQEFSYIPDDVDMVPNDAFIGPCMVPSDIESFLFNDEDWNSNLLVEMDKYIPGLEQLCDELIQPNPEVDTIQDMDSVAPFNDYLMQGSEDKPLENASPTGQVQQLTQQMGLAPVFVY</sequence>
<evidence type="ECO:0000256" key="2">
    <source>
        <dbReference type="ARBA" id="ARBA00011233"/>
    </source>
</evidence>
<accession>A0A2U1NFN5</accession>
<organism evidence="13 14">
    <name type="scientific">Artemisia annua</name>
    <name type="common">Sweet wormwood</name>
    <dbReference type="NCBI Taxonomy" id="35608"/>
    <lineage>
        <taxon>Eukaryota</taxon>
        <taxon>Viridiplantae</taxon>
        <taxon>Streptophyta</taxon>
        <taxon>Embryophyta</taxon>
        <taxon>Tracheophyta</taxon>
        <taxon>Spermatophyta</taxon>
        <taxon>Magnoliopsida</taxon>
        <taxon>eudicotyledons</taxon>
        <taxon>Gunneridae</taxon>
        <taxon>Pentapetalae</taxon>
        <taxon>asterids</taxon>
        <taxon>campanulids</taxon>
        <taxon>Asterales</taxon>
        <taxon>Asteraceae</taxon>
        <taxon>Asteroideae</taxon>
        <taxon>Anthemideae</taxon>
        <taxon>Artemisiinae</taxon>
        <taxon>Artemisia</taxon>
    </lineage>
</organism>
<dbReference type="PANTHER" id="PTHR10015">
    <property type="entry name" value="HEAT SHOCK TRANSCRIPTION FACTOR"/>
    <property type="match status" value="1"/>
</dbReference>
<comment type="similarity">
    <text evidence="9">Belongs to the HSF family.</text>
</comment>
<dbReference type="PANTHER" id="PTHR10015:SF428">
    <property type="entry name" value="HEAT SHOCK FACTOR PROTEIN HSF8-RELATED"/>
    <property type="match status" value="1"/>
</dbReference>
<gene>
    <name evidence="13" type="ORF">CTI12_AA272280</name>
</gene>
<dbReference type="AlphaFoldDB" id="A0A2U1NFN5"/>
<comment type="subcellular location">
    <subcellularLocation>
        <location evidence="1">Nucleus</location>
    </subcellularLocation>
</comment>
<keyword evidence="14" id="KW-1185">Reference proteome</keyword>
<keyword evidence="5 13" id="KW-0346">Stress response</keyword>
<keyword evidence="3" id="KW-0597">Phosphoprotein</keyword>
<dbReference type="STRING" id="35608.A0A2U1NFN5"/>
<dbReference type="Pfam" id="PF00447">
    <property type="entry name" value="HSF_DNA-bind"/>
    <property type="match status" value="1"/>
</dbReference>
<keyword evidence="7" id="KW-0804">Transcription</keyword>
<keyword evidence="10" id="KW-0175">Coiled coil</keyword>
<feature type="coiled-coil region" evidence="10">
    <location>
        <begin position="139"/>
        <end position="166"/>
    </location>
</feature>
<keyword evidence="8" id="KW-0539">Nucleus</keyword>
<dbReference type="GO" id="GO:0006357">
    <property type="term" value="P:regulation of transcription by RNA polymerase II"/>
    <property type="evidence" value="ECO:0007669"/>
    <property type="project" value="TreeGrafter"/>
</dbReference>
<dbReference type="PRINTS" id="PR00056">
    <property type="entry name" value="HSFDOMAIN"/>
</dbReference>